<comment type="cofactor">
    <cofactor evidence="16 17">
        <name>FMN</name>
        <dbReference type="ChEBI" id="CHEBI:58210"/>
    </cofactor>
</comment>
<comment type="function">
    <text evidence="16">NQR complex catalyzes the reduction of ubiquinone-1 to ubiquinol by two successive reactions, coupled with the transport of Na(+) ions from the cytoplasm to the periplasm. NqrA to NqrE are probably involved in the second step, the conversion of ubisemiquinone to ubiquinol.</text>
</comment>
<gene>
    <name evidence="16" type="primary">nqrB</name>
    <name evidence="18" type="ORF">FJY75_04915</name>
</gene>
<dbReference type="GO" id="GO:0010181">
    <property type="term" value="F:FMN binding"/>
    <property type="evidence" value="ECO:0007669"/>
    <property type="project" value="InterPro"/>
</dbReference>
<comment type="subunit">
    <text evidence="16">Composed of six subunits; NqrA, NqrB, NqrC, NqrD, NqrE and NqrF.</text>
</comment>
<dbReference type="EMBL" id="VGIY01000085">
    <property type="protein sequence ID" value="MBM3317175.1"/>
    <property type="molecule type" value="Genomic_DNA"/>
</dbReference>
<evidence type="ECO:0000313" key="19">
    <source>
        <dbReference type="Proteomes" id="UP000748308"/>
    </source>
</evidence>
<evidence type="ECO:0000256" key="5">
    <source>
        <dbReference type="ARBA" id="ARBA00022630"/>
    </source>
</evidence>
<dbReference type="GO" id="GO:0055085">
    <property type="term" value="P:transmembrane transport"/>
    <property type="evidence" value="ECO:0007669"/>
    <property type="project" value="InterPro"/>
</dbReference>
<evidence type="ECO:0000256" key="2">
    <source>
        <dbReference type="ARBA" id="ARBA00022475"/>
    </source>
</evidence>
<protein>
    <recommendedName>
        <fullName evidence="16">Na(+)-translocating NADH-quinone reductase subunit B</fullName>
        <shortName evidence="16">Na(+)-NQR subunit B</shortName>
        <shortName evidence="16">Na(+)-translocating NQR subunit B</shortName>
        <ecNumber evidence="16">7.2.1.1</ecNumber>
    </recommendedName>
    <alternativeName>
        <fullName evidence="16">NQR complex subunit B</fullName>
    </alternativeName>
    <alternativeName>
        <fullName evidence="16">NQR-1 subunit B</fullName>
    </alternativeName>
</protein>
<keyword evidence="3" id="KW-0997">Cell inner membrane</keyword>
<dbReference type="Pfam" id="PF03116">
    <property type="entry name" value="NQR2_RnfD_RnfE"/>
    <property type="match status" value="1"/>
</dbReference>
<keyword evidence="2 16" id="KW-1003">Cell membrane</keyword>
<evidence type="ECO:0000256" key="1">
    <source>
        <dbReference type="ARBA" id="ARBA00022448"/>
    </source>
</evidence>
<keyword evidence="14 16" id="KW-0472">Membrane</keyword>
<dbReference type="GO" id="GO:0022904">
    <property type="term" value="P:respiratory electron transport chain"/>
    <property type="evidence" value="ECO:0007669"/>
    <property type="project" value="InterPro"/>
</dbReference>
<keyword evidence="9 16" id="KW-1133">Transmembrane helix</keyword>
<dbReference type="GO" id="GO:0006814">
    <property type="term" value="P:sodium ion transport"/>
    <property type="evidence" value="ECO:0007669"/>
    <property type="project" value="UniProtKB-UniRule"/>
</dbReference>
<feature type="transmembrane region" description="Helical" evidence="16">
    <location>
        <begin position="266"/>
        <end position="292"/>
    </location>
</feature>
<comment type="caution">
    <text evidence="18">The sequence shown here is derived from an EMBL/GenBank/DDBJ whole genome shotgun (WGS) entry which is preliminary data.</text>
</comment>
<feature type="transmembrane region" description="Helical" evidence="16">
    <location>
        <begin position="299"/>
        <end position="317"/>
    </location>
</feature>
<evidence type="ECO:0000256" key="17">
    <source>
        <dbReference type="PIRSR" id="PIRSR016055-50"/>
    </source>
</evidence>
<accession>A0A938BQF7</accession>
<comment type="catalytic activity">
    <reaction evidence="16">
        <text>a ubiquinone + n Na(+)(in) + NADH + H(+) = a ubiquinol + n Na(+)(out) + NAD(+)</text>
        <dbReference type="Rhea" id="RHEA:47748"/>
        <dbReference type="Rhea" id="RHEA-COMP:9565"/>
        <dbReference type="Rhea" id="RHEA-COMP:9566"/>
        <dbReference type="ChEBI" id="CHEBI:15378"/>
        <dbReference type="ChEBI" id="CHEBI:16389"/>
        <dbReference type="ChEBI" id="CHEBI:17976"/>
        <dbReference type="ChEBI" id="CHEBI:29101"/>
        <dbReference type="ChEBI" id="CHEBI:57540"/>
        <dbReference type="ChEBI" id="CHEBI:57945"/>
        <dbReference type="EC" id="7.2.1.1"/>
    </reaction>
</comment>
<evidence type="ECO:0000256" key="16">
    <source>
        <dbReference type="HAMAP-Rule" id="MF_00426"/>
    </source>
</evidence>
<feature type="transmembrane region" description="Helical" evidence="16">
    <location>
        <begin position="329"/>
        <end position="347"/>
    </location>
</feature>
<organism evidence="18 19">
    <name type="scientific">Eiseniibacteriota bacterium</name>
    <dbReference type="NCBI Taxonomy" id="2212470"/>
    <lineage>
        <taxon>Bacteria</taxon>
        <taxon>Candidatus Eiseniibacteriota</taxon>
    </lineage>
</organism>
<dbReference type="PIRSF" id="PIRSF016055">
    <property type="entry name" value="NADH-UbQ_OxRdtase_B_su"/>
    <property type="match status" value="1"/>
</dbReference>
<keyword evidence="7 16" id="KW-0812">Transmembrane</keyword>
<keyword evidence="8 16" id="KW-1278">Translocase</keyword>
<dbReference type="PANTHER" id="PTHR30578:SF1">
    <property type="entry name" value="NA(+)-TRANSLOCATING NADH-QUINONE REDUCTASE SUBUNIT B"/>
    <property type="match status" value="1"/>
</dbReference>
<feature type="transmembrane region" description="Helical" evidence="16">
    <location>
        <begin position="159"/>
        <end position="178"/>
    </location>
</feature>
<feature type="transmembrane region" description="Helical" evidence="16">
    <location>
        <begin position="359"/>
        <end position="377"/>
    </location>
</feature>
<evidence type="ECO:0000256" key="14">
    <source>
        <dbReference type="ARBA" id="ARBA00023136"/>
    </source>
</evidence>
<evidence type="ECO:0000256" key="11">
    <source>
        <dbReference type="ARBA" id="ARBA00023053"/>
    </source>
</evidence>
<reference evidence="18" key="1">
    <citation type="submission" date="2019-03" db="EMBL/GenBank/DDBJ databases">
        <title>Lake Tanganyika Metagenome-Assembled Genomes (MAGs).</title>
        <authorList>
            <person name="Tran P."/>
        </authorList>
    </citation>
    <scope>NUCLEOTIDE SEQUENCE</scope>
    <source>
        <strain evidence="18">M_DeepCast_400m_m2_100</strain>
    </source>
</reference>
<keyword evidence="1 16" id="KW-0813">Transport</keyword>
<keyword evidence="13 16" id="KW-0830">Ubiquinone</keyword>
<comment type="subcellular location">
    <subcellularLocation>
        <location evidence="16">Cell membrane</location>
        <topology evidence="16">Multi-pass membrane protein</topology>
    </subcellularLocation>
</comment>
<dbReference type="GO" id="GO:0005886">
    <property type="term" value="C:plasma membrane"/>
    <property type="evidence" value="ECO:0007669"/>
    <property type="project" value="UniProtKB-SubCell"/>
</dbReference>
<evidence type="ECO:0000313" key="18">
    <source>
        <dbReference type="EMBL" id="MBM3317175.1"/>
    </source>
</evidence>
<dbReference type="PANTHER" id="PTHR30578">
    <property type="entry name" value="ELECTRON TRANSPORT COMPLEX PROTEIN RNFD"/>
    <property type="match status" value="1"/>
</dbReference>
<keyword evidence="12 16" id="KW-0406">Ion transport</keyword>
<evidence type="ECO:0000256" key="8">
    <source>
        <dbReference type="ARBA" id="ARBA00022967"/>
    </source>
</evidence>
<evidence type="ECO:0000256" key="12">
    <source>
        <dbReference type="ARBA" id="ARBA00023065"/>
    </source>
</evidence>
<evidence type="ECO:0000256" key="6">
    <source>
        <dbReference type="ARBA" id="ARBA00022643"/>
    </source>
</evidence>
<feature type="transmembrane region" description="Helical" evidence="16">
    <location>
        <begin position="383"/>
        <end position="403"/>
    </location>
</feature>
<keyword evidence="10 16" id="KW-0520">NAD</keyword>
<keyword evidence="5 16" id="KW-0285">Flavoprotein</keyword>
<dbReference type="HAMAP" id="MF_00426">
    <property type="entry name" value="NqrB"/>
    <property type="match status" value="1"/>
</dbReference>
<dbReference type="Proteomes" id="UP000748308">
    <property type="component" value="Unassembled WGS sequence"/>
</dbReference>
<keyword evidence="11 16" id="KW-0915">Sodium</keyword>
<feature type="modified residue" description="FMN phosphoryl threonine" evidence="16 17">
    <location>
        <position position="242"/>
    </location>
</feature>
<evidence type="ECO:0000256" key="4">
    <source>
        <dbReference type="ARBA" id="ARBA00022553"/>
    </source>
</evidence>
<keyword evidence="4 16" id="KW-0597">Phosphoprotein</keyword>
<dbReference type="AlphaFoldDB" id="A0A938BQF7"/>
<evidence type="ECO:0000256" key="10">
    <source>
        <dbReference type="ARBA" id="ARBA00023027"/>
    </source>
</evidence>
<proteinExistence type="inferred from homology"/>
<keyword evidence="15 16" id="KW-0739">Sodium transport</keyword>
<evidence type="ECO:0000256" key="9">
    <source>
        <dbReference type="ARBA" id="ARBA00022989"/>
    </source>
</evidence>
<name>A0A938BQF7_UNCEI</name>
<dbReference type="GO" id="GO:0016655">
    <property type="term" value="F:oxidoreductase activity, acting on NAD(P)H, quinone or similar compound as acceptor"/>
    <property type="evidence" value="ECO:0007669"/>
    <property type="project" value="UniProtKB-UniRule"/>
</dbReference>
<evidence type="ECO:0000256" key="7">
    <source>
        <dbReference type="ARBA" id="ARBA00022692"/>
    </source>
</evidence>
<dbReference type="NCBIfam" id="NF003756">
    <property type="entry name" value="PRK05349.1"/>
    <property type="match status" value="1"/>
</dbReference>
<keyword evidence="6 16" id="KW-0288">FMN</keyword>
<evidence type="ECO:0000256" key="13">
    <source>
        <dbReference type="ARBA" id="ARBA00023075"/>
    </source>
</evidence>
<sequence length="453" mass="48082">MKLLRTLLDRAEAHFQEGKPLHRIHALHEAVDAFAFTPGKVTTGATHVRDAMDLKRLMMTVVFALTPAVLMAMYNTGLQANLAIERLVAAGASPSAAALDGWRTALYLALGLGFDSGNVLAAFVHGALYYLPVLIVTFAAGGAWEVIFASARRHEVNEGFIVTAMLFPLILPPTIPLWQVALGITFGVVVAKEVFGGVGMNIFNPALAGRAFLFFAYPGEISGEQVWIAARGLSPDGVSGATPLAVAVDEGLRAVAERGFGWLDSFLGFVPGSMGETSALACLIGAAILVVTRVGSYRTMAGVFLGTALTAALFNGVGSASNPAFAMPFWWHMVLGGWAFGAVFMATDPVSAAFTRRGQWIYGFLIGALVVAIRVVNPAYPEGMMLAILFANIFAPLIDWCQVRAYIKRRSKRDAEEPALHRGVRYRRLRGVLGAGVAVGGDAAGEAGDEPQA</sequence>
<evidence type="ECO:0000256" key="15">
    <source>
        <dbReference type="ARBA" id="ARBA00023201"/>
    </source>
</evidence>
<evidence type="ECO:0000256" key="3">
    <source>
        <dbReference type="ARBA" id="ARBA00022519"/>
    </source>
</evidence>
<feature type="transmembrane region" description="Helical" evidence="16">
    <location>
        <begin position="127"/>
        <end position="147"/>
    </location>
</feature>
<comment type="similarity">
    <text evidence="16">Belongs to the NqrB/RnfD family.</text>
</comment>
<dbReference type="EC" id="7.2.1.1" evidence="16"/>
<dbReference type="InterPro" id="IPR010966">
    <property type="entry name" value="NqrB"/>
</dbReference>
<feature type="transmembrane region" description="Helical" evidence="16">
    <location>
        <begin position="57"/>
        <end position="74"/>
    </location>
</feature>
<dbReference type="NCBIfam" id="TIGR01937">
    <property type="entry name" value="nqrB"/>
    <property type="match status" value="1"/>
</dbReference>
<dbReference type="InterPro" id="IPR004338">
    <property type="entry name" value="NqrB/RnfD"/>
</dbReference>